<evidence type="ECO:0000313" key="4">
    <source>
        <dbReference type="EMBL" id="ATC64927.1"/>
    </source>
</evidence>
<proteinExistence type="inferred from homology"/>
<organism evidence="4 5">
    <name type="scientific">Nibricoccus aquaticus</name>
    <dbReference type="NCBI Taxonomy" id="2576891"/>
    <lineage>
        <taxon>Bacteria</taxon>
        <taxon>Pseudomonadati</taxon>
        <taxon>Verrucomicrobiota</taxon>
        <taxon>Opitutia</taxon>
        <taxon>Opitutales</taxon>
        <taxon>Opitutaceae</taxon>
        <taxon>Nibricoccus</taxon>
    </lineage>
</organism>
<dbReference type="Gene3D" id="3.40.50.720">
    <property type="entry name" value="NAD(P)-binding Rossmann-like Domain"/>
    <property type="match status" value="1"/>
</dbReference>
<dbReference type="RefSeq" id="WP_096056558.1">
    <property type="nucleotide sequence ID" value="NZ_CP023344.1"/>
</dbReference>
<dbReference type="SUPFAM" id="SSF51735">
    <property type="entry name" value="NAD(P)-binding Rossmann-fold domains"/>
    <property type="match status" value="1"/>
</dbReference>
<accession>A0A290Q9J4</accession>
<dbReference type="Proteomes" id="UP000217265">
    <property type="component" value="Chromosome"/>
</dbReference>
<gene>
    <name evidence="4" type="ORF">CMV30_13665</name>
</gene>
<dbReference type="PRINTS" id="PR00081">
    <property type="entry name" value="GDHRDH"/>
</dbReference>
<dbReference type="AlphaFoldDB" id="A0A290Q9J4"/>
<dbReference type="GO" id="GO:0016020">
    <property type="term" value="C:membrane"/>
    <property type="evidence" value="ECO:0007669"/>
    <property type="project" value="TreeGrafter"/>
</dbReference>
<evidence type="ECO:0000256" key="3">
    <source>
        <dbReference type="RuleBase" id="RU000363"/>
    </source>
</evidence>
<dbReference type="KEGG" id="vbh:CMV30_13665"/>
<dbReference type="EMBL" id="CP023344">
    <property type="protein sequence ID" value="ATC64927.1"/>
    <property type="molecule type" value="Genomic_DNA"/>
</dbReference>
<evidence type="ECO:0000256" key="2">
    <source>
        <dbReference type="ARBA" id="ARBA00023002"/>
    </source>
</evidence>
<name>A0A290Q9J4_9BACT</name>
<dbReference type="Pfam" id="PF00106">
    <property type="entry name" value="adh_short"/>
    <property type="match status" value="1"/>
</dbReference>
<comment type="similarity">
    <text evidence="1 3">Belongs to the short-chain dehydrogenases/reductases (SDR) family.</text>
</comment>
<keyword evidence="2" id="KW-0560">Oxidoreductase</keyword>
<sequence>MAAKELSSRYRHAFITGASGGLGLAFAKMLLAEGIRVTGTARDVARLASLAKDTRFTPLALDLADAPGAERAFREAEVAAGEGGFDLVINNAGYGLFGAFTEVDFSVWQAQVDALLSATARLSHVGLRSMLPRKRGTLVNVSSLAVEFPLPFMSGYNMAKAALSALSESLIFETRGTGVTVIDLRPGDYRTAFNQAMQPTVHLSASDPRLASAWRELESHLATAPLAVAAARDLRRALMRGRSGTVRSGSFFQARIAPLFSRLAPARVRRAIIARYQGAS</sequence>
<dbReference type="PRINTS" id="PR00080">
    <property type="entry name" value="SDRFAMILY"/>
</dbReference>
<protein>
    <submittedName>
        <fullName evidence="4">Short-chain dehydrogenase</fullName>
    </submittedName>
</protein>
<keyword evidence="5" id="KW-1185">Reference proteome</keyword>
<dbReference type="PANTHER" id="PTHR44196:SF1">
    <property type="entry name" value="DEHYDROGENASE_REDUCTASE SDR FAMILY MEMBER 7B"/>
    <property type="match status" value="1"/>
</dbReference>
<dbReference type="OrthoDB" id="190844at2"/>
<reference evidence="4 5" key="1">
    <citation type="submission" date="2017-09" db="EMBL/GenBank/DDBJ databases">
        <title>Complete genome sequence of Verrucomicrobial strain HZ-65, isolated from freshwater.</title>
        <authorList>
            <person name="Choi A."/>
        </authorList>
    </citation>
    <scope>NUCLEOTIDE SEQUENCE [LARGE SCALE GENOMIC DNA]</scope>
    <source>
        <strain evidence="4 5">HZ-65</strain>
    </source>
</reference>
<evidence type="ECO:0000313" key="5">
    <source>
        <dbReference type="Proteomes" id="UP000217265"/>
    </source>
</evidence>
<dbReference type="GO" id="GO:0016491">
    <property type="term" value="F:oxidoreductase activity"/>
    <property type="evidence" value="ECO:0007669"/>
    <property type="project" value="UniProtKB-KW"/>
</dbReference>
<dbReference type="PANTHER" id="PTHR44196">
    <property type="entry name" value="DEHYDROGENASE/REDUCTASE SDR FAMILY MEMBER 7B"/>
    <property type="match status" value="1"/>
</dbReference>
<dbReference type="InterPro" id="IPR002347">
    <property type="entry name" value="SDR_fam"/>
</dbReference>
<evidence type="ECO:0000256" key="1">
    <source>
        <dbReference type="ARBA" id="ARBA00006484"/>
    </source>
</evidence>
<dbReference type="InterPro" id="IPR036291">
    <property type="entry name" value="NAD(P)-bd_dom_sf"/>
</dbReference>